<dbReference type="EMBL" id="JANPWB010000011">
    <property type="protein sequence ID" value="KAJ1123880.1"/>
    <property type="molecule type" value="Genomic_DNA"/>
</dbReference>
<feature type="compositionally biased region" description="Low complexity" evidence="1">
    <location>
        <begin position="36"/>
        <end position="51"/>
    </location>
</feature>
<dbReference type="Proteomes" id="UP001066276">
    <property type="component" value="Chromosome 7"/>
</dbReference>
<organism evidence="2 3">
    <name type="scientific">Pleurodeles waltl</name>
    <name type="common">Iberian ribbed newt</name>
    <dbReference type="NCBI Taxonomy" id="8319"/>
    <lineage>
        <taxon>Eukaryota</taxon>
        <taxon>Metazoa</taxon>
        <taxon>Chordata</taxon>
        <taxon>Craniata</taxon>
        <taxon>Vertebrata</taxon>
        <taxon>Euteleostomi</taxon>
        <taxon>Amphibia</taxon>
        <taxon>Batrachia</taxon>
        <taxon>Caudata</taxon>
        <taxon>Salamandroidea</taxon>
        <taxon>Salamandridae</taxon>
        <taxon>Pleurodelinae</taxon>
        <taxon>Pleurodeles</taxon>
    </lineage>
</organism>
<evidence type="ECO:0000313" key="2">
    <source>
        <dbReference type="EMBL" id="KAJ1123880.1"/>
    </source>
</evidence>
<feature type="compositionally biased region" description="Polar residues" evidence="1">
    <location>
        <begin position="59"/>
        <end position="68"/>
    </location>
</feature>
<feature type="region of interest" description="Disordered" evidence="1">
    <location>
        <begin position="312"/>
        <end position="344"/>
    </location>
</feature>
<dbReference type="InterPro" id="IPR004244">
    <property type="entry name" value="Transposase_22"/>
</dbReference>
<dbReference type="PANTHER" id="PTHR11505">
    <property type="entry name" value="L1 TRANSPOSABLE ELEMENT-RELATED"/>
    <property type="match status" value="1"/>
</dbReference>
<dbReference type="Gene3D" id="3.30.70.1820">
    <property type="entry name" value="L1 transposable element, RRM domain"/>
    <property type="match status" value="1"/>
</dbReference>
<feature type="compositionally biased region" description="Basic and acidic residues" evidence="1">
    <location>
        <begin position="11"/>
        <end position="22"/>
    </location>
</feature>
<sequence length="378" mass="42697">MASIRTQLAEPRGERATRRRGGEGLQGRVEPRPIVAGSSETAAAHHSAATGPNPPAQPPTMSDTEQTTTMDRRLQEITEVSRRLEGMDTAITSLTTETKSMRLDIAGFQSRVTGVEHHMVTFETRIHTVQDRDQDLLYLCSKLTDLEDRSRIDNVRFFGFSESVEGSDIQSFLCSVLPKLTELTFDPPLEFQRVHRLGLRRHDGTSRSRLIIACFLRHGQASQLLSAARAHGPFRAEDYEMHIMADYSKDTNERRKSFLALRPRLCQLELKYGLFELARLWVTLWVTENGVSKDFYDSKDLRLFLDTATLARSHGPPSDSRSASSPPPDHRGANRHNSDHRLRGKDLERLVRTHDDRGQVLQAVALHTQLSETNLVLP</sequence>
<protein>
    <submittedName>
        <fullName evidence="2">Uncharacterized protein</fullName>
    </submittedName>
</protein>
<keyword evidence="3" id="KW-1185">Reference proteome</keyword>
<accession>A0AAV7P9P0</accession>
<dbReference type="Gene3D" id="1.20.5.340">
    <property type="match status" value="1"/>
</dbReference>
<name>A0AAV7P9P0_PLEWA</name>
<comment type="caution">
    <text evidence="2">The sequence shown here is derived from an EMBL/GenBank/DDBJ whole genome shotgun (WGS) entry which is preliminary data.</text>
</comment>
<dbReference type="AlphaFoldDB" id="A0AAV7P9P0"/>
<feature type="compositionally biased region" description="Basic and acidic residues" evidence="1">
    <location>
        <begin position="328"/>
        <end position="344"/>
    </location>
</feature>
<reference evidence="2" key="1">
    <citation type="journal article" date="2022" name="bioRxiv">
        <title>Sequencing and chromosome-scale assembly of the giantPleurodeles waltlgenome.</title>
        <authorList>
            <person name="Brown T."/>
            <person name="Elewa A."/>
            <person name="Iarovenko S."/>
            <person name="Subramanian E."/>
            <person name="Araus A.J."/>
            <person name="Petzold A."/>
            <person name="Susuki M."/>
            <person name="Suzuki K.-i.T."/>
            <person name="Hayashi T."/>
            <person name="Toyoda A."/>
            <person name="Oliveira C."/>
            <person name="Osipova E."/>
            <person name="Leigh N.D."/>
            <person name="Simon A."/>
            <person name="Yun M.H."/>
        </authorList>
    </citation>
    <scope>NUCLEOTIDE SEQUENCE</scope>
    <source>
        <strain evidence="2">20211129_DDA</strain>
        <tissue evidence="2">Liver</tissue>
    </source>
</reference>
<gene>
    <name evidence="2" type="ORF">NDU88_002347</name>
</gene>
<proteinExistence type="predicted"/>
<evidence type="ECO:0000313" key="3">
    <source>
        <dbReference type="Proteomes" id="UP001066276"/>
    </source>
</evidence>
<feature type="region of interest" description="Disordered" evidence="1">
    <location>
        <begin position="1"/>
        <end position="68"/>
    </location>
</feature>
<evidence type="ECO:0000256" key="1">
    <source>
        <dbReference type="SAM" id="MobiDB-lite"/>
    </source>
</evidence>